<dbReference type="SUPFAM" id="SSF46785">
    <property type="entry name" value="Winged helix' DNA-binding domain"/>
    <property type="match status" value="1"/>
</dbReference>
<organism evidence="2 3">
    <name type="scientific">Candidatus Wallbacteria bacterium HGW-Wallbacteria-1</name>
    <dbReference type="NCBI Taxonomy" id="2013854"/>
    <lineage>
        <taxon>Bacteria</taxon>
        <taxon>Candidatus Walliibacteriota</taxon>
    </lineage>
</organism>
<name>A0A2N1PH38_9BACT</name>
<dbReference type="PANTHER" id="PTHR42990:SF1">
    <property type="entry name" value="AAA+ ATPASE DOMAIN-CONTAINING PROTEIN"/>
    <property type="match status" value="1"/>
</dbReference>
<proteinExistence type="predicted"/>
<dbReference type="PANTHER" id="PTHR42990">
    <property type="entry name" value="ATPASE"/>
    <property type="match status" value="1"/>
</dbReference>
<dbReference type="EMBL" id="PGXC01000123">
    <property type="protein sequence ID" value="PKK87649.1"/>
    <property type="molecule type" value="Genomic_DNA"/>
</dbReference>
<dbReference type="Proteomes" id="UP000233256">
    <property type="component" value="Unassembled WGS sequence"/>
</dbReference>
<evidence type="ECO:0000313" key="2">
    <source>
        <dbReference type="EMBL" id="PKK87649.1"/>
    </source>
</evidence>
<dbReference type="InterPro" id="IPR036390">
    <property type="entry name" value="WH_DNA-bd_sf"/>
</dbReference>
<protein>
    <submittedName>
        <fullName evidence="2">AAA family ATPase</fullName>
    </submittedName>
</protein>
<evidence type="ECO:0000313" key="3">
    <source>
        <dbReference type="Proteomes" id="UP000233256"/>
    </source>
</evidence>
<dbReference type="Pfam" id="PF13173">
    <property type="entry name" value="AAA_14"/>
    <property type="match status" value="1"/>
</dbReference>
<dbReference type="SUPFAM" id="SSF52540">
    <property type="entry name" value="P-loop containing nucleoside triphosphate hydrolases"/>
    <property type="match status" value="1"/>
</dbReference>
<feature type="domain" description="AAA" evidence="1">
    <location>
        <begin position="32"/>
        <end position="155"/>
    </location>
</feature>
<gene>
    <name evidence="2" type="ORF">CVV64_21765</name>
</gene>
<comment type="caution">
    <text evidence="2">The sequence shown here is derived from an EMBL/GenBank/DDBJ whole genome shotgun (WGS) entry which is preliminary data.</text>
</comment>
<dbReference type="AlphaFoldDB" id="A0A2N1PH38"/>
<reference evidence="2 3" key="1">
    <citation type="journal article" date="2017" name="ISME J.">
        <title>Potential for microbial H2 and metal transformations associated with novel bacteria and archaea in deep terrestrial subsurface sediments.</title>
        <authorList>
            <person name="Hernsdorf A.W."/>
            <person name="Amano Y."/>
            <person name="Miyakawa K."/>
            <person name="Ise K."/>
            <person name="Suzuki Y."/>
            <person name="Anantharaman K."/>
            <person name="Probst A."/>
            <person name="Burstein D."/>
            <person name="Thomas B.C."/>
            <person name="Banfield J.F."/>
        </authorList>
    </citation>
    <scope>NUCLEOTIDE SEQUENCE [LARGE SCALE GENOMIC DNA]</scope>
    <source>
        <strain evidence="2">HGW-Wallbacteria-1</strain>
    </source>
</reference>
<dbReference type="InterPro" id="IPR041682">
    <property type="entry name" value="AAA_14"/>
</dbReference>
<sequence length="398" mass="46167">MDRLFEYYRRRLQHTDMALVRNLEREISWNARLVGIKGARGCGKTTLMLQHIKKDFSTNPDVALYVSLDNIWFSNNRLIDLVDFFMKRGGTHIFLDEVHKYPNWAIEIKNLYDEYPSLHIIFTGSSLLEMVKARADLSRRALMYELPGLSFREYLQIEAKFNFPVLAIGEVCNEHSRITQEIVPRVKPFSHFENYLKWGYYPYYLEGVEDYPQRLEETVLMILEQELPLLRGVDPAYVPKLKQLLAIIAESAPFVPNVSKLSERIGINRQTFITYLNYLEQAKLIRMIYRDTHGIGLLQKPDKIFLDNTNLMHLLGGDTLSVGNKRETFIVNQISQVADVRFSPQSDFLVDGMYTIEVGGKNKTRKQLQGLSDAFVASDGIEQGFGRKIPLWLFGFLY</sequence>
<evidence type="ECO:0000259" key="1">
    <source>
        <dbReference type="Pfam" id="PF13173"/>
    </source>
</evidence>
<accession>A0A2N1PH38</accession>
<dbReference type="InterPro" id="IPR027417">
    <property type="entry name" value="P-loop_NTPase"/>
</dbReference>